<evidence type="ECO:0000256" key="3">
    <source>
        <dbReference type="ARBA" id="ARBA00023315"/>
    </source>
</evidence>
<dbReference type="PANTHER" id="PTHR10993:SF7">
    <property type="entry name" value="LIPOYLTRANSFERASE 2, MITOCHONDRIAL-RELATED"/>
    <property type="match status" value="1"/>
</dbReference>
<comment type="miscellaneous">
    <text evidence="5">In the reaction, the free carboxyl group of octanoic acid is attached via an amide linkage to the epsilon-amino group of a specific lysine residue of lipoyl domains of lipoate-dependent enzymes.</text>
</comment>
<feature type="region of interest" description="Disordered" evidence="6">
    <location>
        <begin position="1"/>
        <end position="23"/>
    </location>
</feature>
<organism evidence="8 9">
    <name type="scientific">Devosia rhodophyticola</name>
    <dbReference type="NCBI Taxonomy" id="3026423"/>
    <lineage>
        <taxon>Bacteria</taxon>
        <taxon>Pseudomonadati</taxon>
        <taxon>Pseudomonadota</taxon>
        <taxon>Alphaproteobacteria</taxon>
        <taxon>Hyphomicrobiales</taxon>
        <taxon>Devosiaceae</taxon>
        <taxon>Devosia</taxon>
    </lineage>
</organism>
<dbReference type="HAMAP" id="MF_00013">
    <property type="entry name" value="LipB"/>
    <property type="match status" value="1"/>
</dbReference>
<dbReference type="SUPFAM" id="SSF55681">
    <property type="entry name" value="Class II aaRS and biotin synthetases"/>
    <property type="match status" value="1"/>
</dbReference>
<comment type="similarity">
    <text evidence="5">Belongs to the LipB family.</text>
</comment>
<name>A0ABY7Z1Y5_9HYPH</name>
<evidence type="ECO:0000313" key="9">
    <source>
        <dbReference type="Proteomes" id="UP001222118"/>
    </source>
</evidence>
<sequence length="255" mass="27722">MVMEALTPDTIRQSAPTNLRRSDGAPAQWITSEPLVPYPLALETMRARATAIAAEEAGEAVWLVEHPPLYTAGTSAVHSDLLSDRFPVYDAGRGGQYTYHGPGQRVAYVMLDLRQRGRDIRRLVEGLESWVIDTLGAFNVRGERRAGRIGVWVQRPDKGPGREDKIAAIGVRVSKWVTFHGISLNVSPDLSHYQGIIPCGIADQGVTSFEDLGQLALMSEVDVALRLAFETNFGPVVVSDAEGLVSAPKLGHLQA</sequence>
<comment type="pathway">
    <text evidence="1 5">Protein modification; protein lipoylation via endogenous pathway; protein N(6)-(lipoyl)lysine from octanoyl-[acyl-carrier-protein]: step 1/2.</text>
</comment>
<evidence type="ECO:0000256" key="2">
    <source>
        <dbReference type="ARBA" id="ARBA00022679"/>
    </source>
</evidence>
<dbReference type="EMBL" id="CP118247">
    <property type="protein sequence ID" value="WDR07604.1"/>
    <property type="molecule type" value="Genomic_DNA"/>
</dbReference>
<feature type="active site" description="Acyl-thioester intermediate" evidence="5">
    <location>
        <position position="199"/>
    </location>
</feature>
<evidence type="ECO:0000313" key="8">
    <source>
        <dbReference type="EMBL" id="WDR07604.1"/>
    </source>
</evidence>
<keyword evidence="2 5" id="KW-0808">Transferase</keyword>
<dbReference type="NCBIfam" id="NF010925">
    <property type="entry name" value="PRK14345.1"/>
    <property type="match status" value="1"/>
</dbReference>
<evidence type="ECO:0000256" key="1">
    <source>
        <dbReference type="ARBA" id="ARBA00004821"/>
    </source>
</evidence>
<keyword evidence="3 5" id="KW-0012">Acyltransferase</keyword>
<comment type="subcellular location">
    <subcellularLocation>
        <location evidence="5">Cytoplasm</location>
    </subcellularLocation>
</comment>
<dbReference type="CDD" id="cd16444">
    <property type="entry name" value="LipB"/>
    <property type="match status" value="1"/>
</dbReference>
<reference evidence="8 9" key="1">
    <citation type="submission" date="2023-02" db="EMBL/GenBank/DDBJ databases">
        <title>Devosia chondri sp. nov., isolated from the phycosphere of marine algae.</title>
        <authorList>
            <person name="Kim J.M."/>
            <person name="Lee J.K."/>
            <person name="Choi B.J."/>
            <person name="Bayburt H."/>
            <person name="Jeon C.O."/>
        </authorList>
    </citation>
    <scope>NUCLEOTIDE SEQUENCE [LARGE SCALE GENOMIC DNA]</scope>
    <source>
        <strain evidence="8 9">G2-5</strain>
    </source>
</reference>
<dbReference type="PROSITE" id="PS01313">
    <property type="entry name" value="LIPB"/>
    <property type="match status" value="1"/>
</dbReference>
<feature type="compositionally biased region" description="Polar residues" evidence="6">
    <location>
        <begin position="10"/>
        <end position="19"/>
    </location>
</feature>
<evidence type="ECO:0000256" key="5">
    <source>
        <dbReference type="HAMAP-Rule" id="MF_00013"/>
    </source>
</evidence>
<feature type="site" description="Lowers pKa of active site Cys" evidence="5">
    <location>
        <position position="165"/>
    </location>
</feature>
<dbReference type="NCBIfam" id="NF010921">
    <property type="entry name" value="PRK14341.1"/>
    <property type="match status" value="1"/>
</dbReference>
<comment type="catalytic activity">
    <reaction evidence="5">
        <text>octanoyl-[ACP] + L-lysyl-[protein] = N(6)-octanoyl-L-lysyl-[protein] + holo-[ACP] + H(+)</text>
        <dbReference type="Rhea" id="RHEA:17665"/>
        <dbReference type="Rhea" id="RHEA-COMP:9636"/>
        <dbReference type="Rhea" id="RHEA-COMP:9685"/>
        <dbReference type="Rhea" id="RHEA-COMP:9752"/>
        <dbReference type="Rhea" id="RHEA-COMP:9928"/>
        <dbReference type="ChEBI" id="CHEBI:15378"/>
        <dbReference type="ChEBI" id="CHEBI:29969"/>
        <dbReference type="ChEBI" id="CHEBI:64479"/>
        <dbReference type="ChEBI" id="CHEBI:78463"/>
        <dbReference type="ChEBI" id="CHEBI:78809"/>
        <dbReference type="EC" id="2.3.1.181"/>
    </reaction>
</comment>
<accession>A0ABY7Z1Y5</accession>
<dbReference type="Pfam" id="PF21948">
    <property type="entry name" value="LplA-B_cat"/>
    <property type="match status" value="1"/>
</dbReference>
<feature type="binding site" evidence="5">
    <location>
        <begin position="181"/>
        <end position="183"/>
    </location>
    <ligand>
        <name>substrate</name>
    </ligand>
</feature>
<dbReference type="GO" id="GO:0033819">
    <property type="term" value="F:lipoyl(octanoyl) transferase activity"/>
    <property type="evidence" value="ECO:0007669"/>
    <property type="project" value="UniProtKB-EC"/>
</dbReference>
<protein>
    <recommendedName>
        <fullName evidence="5">Octanoyltransferase</fullName>
        <ecNumber evidence="5">2.3.1.181</ecNumber>
    </recommendedName>
    <alternativeName>
        <fullName evidence="5">Lipoate-protein ligase B</fullName>
    </alternativeName>
    <alternativeName>
        <fullName evidence="5">Lipoyl/octanoyl transferase</fullName>
    </alternativeName>
    <alternativeName>
        <fullName evidence="5">Octanoyl-[acyl-carrier-protein]-protein N-octanoyltransferase</fullName>
    </alternativeName>
</protein>
<dbReference type="Proteomes" id="UP001222118">
    <property type="component" value="Chromosome"/>
</dbReference>
<feature type="binding site" evidence="5">
    <location>
        <begin position="93"/>
        <end position="100"/>
    </location>
    <ligand>
        <name>substrate</name>
    </ligand>
</feature>
<dbReference type="EC" id="2.3.1.181" evidence="5"/>
<feature type="binding site" evidence="5">
    <location>
        <begin position="168"/>
        <end position="170"/>
    </location>
    <ligand>
        <name>substrate</name>
    </ligand>
</feature>
<dbReference type="InterPro" id="IPR004143">
    <property type="entry name" value="BPL_LPL_catalytic"/>
</dbReference>
<feature type="domain" description="BPL/LPL catalytic" evidence="7">
    <location>
        <begin position="55"/>
        <end position="237"/>
    </location>
</feature>
<dbReference type="PANTHER" id="PTHR10993">
    <property type="entry name" value="OCTANOYLTRANSFERASE"/>
    <property type="match status" value="1"/>
</dbReference>
<evidence type="ECO:0000256" key="4">
    <source>
        <dbReference type="ARBA" id="ARBA00024732"/>
    </source>
</evidence>
<gene>
    <name evidence="5 8" type="primary">lipB</name>
    <name evidence="8" type="ORF">PSQ90_00240</name>
</gene>
<keyword evidence="5" id="KW-0963">Cytoplasm</keyword>
<keyword evidence="9" id="KW-1185">Reference proteome</keyword>
<dbReference type="NCBIfam" id="TIGR00214">
    <property type="entry name" value="lipB"/>
    <property type="match status" value="1"/>
</dbReference>
<dbReference type="PROSITE" id="PS51733">
    <property type="entry name" value="BPL_LPL_CATALYTIC"/>
    <property type="match status" value="1"/>
</dbReference>
<comment type="function">
    <text evidence="4 5">Catalyzes the transfer of endogenously produced octanoic acid from octanoyl-acyl-carrier-protein onto the lipoyl domains of lipoate-dependent enzymes. Lipoyl-ACP can also act as a substrate although octanoyl-ACP is likely to be the physiological substrate.</text>
</comment>
<proteinExistence type="inferred from homology"/>
<dbReference type="InterPro" id="IPR020605">
    <property type="entry name" value="Octanoyltransferase_CS"/>
</dbReference>
<dbReference type="InterPro" id="IPR045864">
    <property type="entry name" value="aa-tRNA-synth_II/BPL/LPL"/>
</dbReference>
<evidence type="ECO:0000256" key="6">
    <source>
        <dbReference type="SAM" id="MobiDB-lite"/>
    </source>
</evidence>
<dbReference type="Gene3D" id="3.30.930.10">
    <property type="entry name" value="Bira Bifunctional Protein, Domain 2"/>
    <property type="match status" value="1"/>
</dbReference>
<dbReference type="InterPro" id="IPR000544">
    <property type="entry name" value="Octanoyltransferase"/>
</dbReference>
<evidence type="ECO:0000259" key="7">
    <source>
        <dbReference type="PROSITE" id="PS51733"/>
    </source>
</evidence>